<sequence>MKVISNSVETTQKLAEDLAAVILPGTTILLNGELGAGKTTFTQGFARALGIKRPVKSPTFTLVREYQTDQFMLYHLDVYRLGEEGGAEDLGLSEYFNADSVALVEWSQFIQADLPQAVLVIDLARLDQGETDQREINIHAVGAQPTKILMDLEQRYGTSN</sequence>
<dbReference type="SUPFAM" id="SSF52540">
    <property type="entry name" value="P-loop containing nucleoside triphosphate hydrolases"/>
    <property type="match status" value="1"/>
</dbReference>
<dbReference type="PANTHER" id="PTHR33540">
    <property type="entry name" value="TRNA THREONYLCARBAMOYLADENOSINE BIOSYNTHESIS PROTEIN TSAE"/>
    <property type="match status" value="1"/>
</dbReference>
<evidence type="ECO:0000256" key="9">
    <source>
        <dbReference type="ARBA" id="ARBA00022842"/>
    </source>
</evidence>
<accession>A0A0R2JKD7</accession>
<dbReference type="STRING" id="1620.IV67_GL001388"/>
<evidence type="ECO:0000256" key="10">
    <source>
        <dbReference type="ARBA" id="ARBA00032441"/>
    </source>
</evidence>
<proteinExistence type="inferred from homology"/>
<evidence type="ECO:0000256" key="7">
    <source>
        <dbReference type="ARBA" id="ARBA00022741"/>
    </source>
</evidence>
<comment type="caution">
    <text evidence="11">The sequence shown here is derived from an EMBL/GenBank/DDBJ whole genome shotgun (WGS) entry which is preliminary data.</text>
</comment>
<evidence type="ECO:0000256" key="4">
    <source>
        <dbReference type="ARBA" id="ARBA00022490"/>
    </source>
</evidence>
<keyword evidence="12" id="KW-1185">Reference proteome</keyword>
<dbReference type="EMBL" id="JQCD01000011">
    <property type="protein sequence ID" value="KRN77688.1"/>
    <property type="molecule type" value="Genomic_DNA"/>
</dbReference>
<evidence type="ECO:0000256" key="6">
    <source>
        <dbReference type="ARBA" id="ARBA00022723"/>
    </source>
</evidence>
<dbReference type="OrthoDB" id="9815896at2"/>
<evidence type="ECO:0000256" key="8">
    <source>
        <dbReference type="ARBA" id="ARBA00022840"/>
    </source>
</evidence>
<dbReference type="PATRIC" id="fig|1620.3.peg.1404"/>
<evidence type="ECO:0000256" key="1">
    <source>
        <dbReference type="ARBA" id="ARBA00004496"/>
    </source>
</evidence>
<evidence type="ECO:0000256" key="2">
    <source>
        <dbReference type="ARBA" id="ARBA00007599"/>
    </source>
</evidence>
<comment type="similarity">
    <text evidence="2">Belongs to the TsaE family.</text>
</comment>
<dbReference type="RefSeq" id="WP_057786339.1">
    <property type="nucleotide sequence ID" value="NZ_JQCD01000011.1"/>
</dbReference>
<dbReference type="Pfam" id="PF02367">
    <property type="entry name" value="TsaE"/>
    <property type="match status" value="1"/>
</dbReference>
<keyword evidence="4" id="KW-0963">Cytoplasm</keyword>
<gene>
    <name evidence="11" type="ORF">IV67_GL001388</name>
</gene>
<dbReference type="GO" id="GO:0005737">
    <property type="term" value="C:cytoplasm"/>
    <property type="evidence" value="ECO:0007669"/>
    <property type="project" value="UniProtKB-SubCell"/>
</dbReference>
<dbReference type="InterPro" id="IPR003442">
    <property type="entry name" value="T6A_TsaE"/>
</dbReference>
<evidence type="ECO:0000256" key="3">
    <source>
        <dbReference type="ARBA" id="ARBA00019010"/>
    </source>
</evidence>
<dbReference type="PANTHER" id="PTHR33540:SF2">
    <property type="entry name" value="TRNA THREONYLCARBAMOYLADENOSINE BIOSYNTHESIS PROTEIN TSAE"/>
    <property type="match status" value="1"/>
</dbReference>
<dbReference type="InterPro" id="IPR027417">
    <property type="entry name" value="P-loop_NTPase"/>
</dbReference>
<keyword evidence="7" id="KW-0547">Nucleotide-binding</keyword>
<evidence type="ECO:0000256" key="5">
    <source>
        <dbReference type="ARBA" id="ARBA00022694"/>
    </source>
</evidence>
<evidence type="ECO:0000313" key="11">
    <source>
        <dbReference type="EMBL" id="KRN77688.1"/>
    </source>
</evidence>
<dbReference type="GO" id="GO:0005524">
    <property type="term" value="F:ATP binding"/>
    <property type="evidence" value="ECO:0007669"/>
    <property type="project" value="UniProtKB-KW"/>
</dbReference>
<dbReference type="GO" id="GO:0046872">
    <property type="term" value="F:metal ion binding"/>
    <property type="evidence" value="ECO:0007669"/>
    <property type="project" value="UniProtKB-KW"/>
</dbReference>
<comment type="subcellular location">
    <subcellularLocation>
        <location evidence="1">Cytoplasm</location>
    </subcellularLocation>
</comment>
<dbReference type="GO" id="GO:0002949">
    <property type="term" value="P:tRNA threonylcarbamoyladenosine modification"/>
    <property type="evidence" value="ECO:0007669"/>
    <property type="project" value="InterPro"/>
</dbReference>
<dbReference type="AlphaFoldDB" id="A0A0R2JKD7"/>
<dbReference type="Gene3D" id="3.40.50.300">
    <property type="entry name" value="P-loop containing nucleotide triphosphate hydrolases"/>
    <property type="match status" value="1"/>
</dbReference>
<dbReference type="NCBIfam" id="TIGR00150">
    <property type="entry name" value="T6A_YjeE"/>
    <property type="match status" value="1"/>
</dbReference>
<evidence type="ECO:0000313" key="12">
    <source>
        <dbReference type="Proteomes" id="UP000051673"/>
    </source>
</evidence>
<reference evidence="11 12" key="1">
    <citation type="journal article" date="2015" name="Genome Announc.">
        <title>Expanding the biotechnology potential of lactobacilli through comparative genomics of 213 strains and associated genera.</title>
        <authorList>
            <person name="Sun Z."/>
            <person name="Harris H.M."/>
            <person name="McCann A."/>
            <person name="Guo C."/>
            <person name="Argimon S."/>
            <person name="Zhang W."/>
            <person name="Yang X."/>
            <person name="Jeffery I.B."/>
            <person name="Cooney J.C."/>
            <person name="Kagawa T.F."/>
            <person name="Liu W."/>
            <person name="Song Y."/>
            <person name="Salvetti E."/>
            <person name="Wrobel A."/>
            <person name="Rasinkangas P."/>
            <person name="Parkhill J."/>
            <person name="Rea M.C."/>
            <person name="O'Sullivan O."/>
            <person name="Ritari J."/>
            <person name="Douillard F.P."/>
            <person name="Paul Ross R."/>
            <person name="Yang R."/>
            <person name="Briner A.E."/>
            <person name="Felis G.E."/>
            <person name="de Vos W.M."/>
            <person name="Barrangou R."/>
            <person name="Klaenhammer T.R."/>
            <person name="Caufield P.W."/>
            <person name="Cui Y."/>
            <person name="Zhang H."/>
            <person name="O'Toole P.W."/>
        </authorList>
    </citation>
    <scope>NUCLEOTIDE SEQUENCE [LARGE SCALE GENOMIC DNA]</scope>
    <source>
        <strain evidence="11 12">DSM 20014</strain>
    </source>
</reference>
<protein>
    <recommendedName>
        <fullName evidence="3">tRNA threonylcarbamoyladenosine biosynthesis protein TsaE</fullName>
    </recommendedName>
    <alternativeName>
        <fullName evidence="10">t(6)A37 threonylcarbamoyladenosine biosynthesis protein TsaE</fullName>
    </alternativeName>
</protein>
<organism evidence="11 12">
    <name type="scientific">Weissella minor</name>
    <dbReference type="NCBI Taxonomy" id="1620"/>
    <lineage>
        <taxon>Bacteria</taxon>
        <taxon>Bacillati</taxon>
        <taxon>Bacillota</taxon>
        <taxon>Bacilli</taxon>
        <taxon>Lactobacillales</taxon>
        <taxon>Lactobacillaceae</taxon>
        <taxon>Weissella</taxon>
    </lineage>
</organism>
<keyword evidence="9" id="KW-0460">Magnesium</keyword>
<keyword evidence="8 11" id="KW-0067">ATP-binding</keyword>
<name>A0A0R2JKD7_9LACO</name>
<dbReference type="Proteomes" id="UP000051673">
    <property type="component" value="Unassembled WGS sequence"/>
</dbReference>
<keyword evidence="5" id="KW-0819">tRNA processing</keyword>
<keyword evidence="6" id="KW-0479">Metal-binding</keyword>